<name>A0A977KSU1_9CYAN</name>
<dbReference type="AlphaFoldDB" id="A0A977KSU1"/>
<dbReference type="GO" id="GO:0006302">
    <property type="term" value="P:double-strand break repair"/>
    <property type="evidence" value="ECO:0007669"/>
    <property type="project" value="InterPro"/>
</dbReference>
<dbReference type="InterPro" id="IPR027417">
    <property type="entry name" value="P-loop_NTPase"/>
</dbReference>
<dbReference type="GO" id="GO:0000731">
    <property type="term" value="P:DNA synthesis involved in DNA repair"/>
    <property type="evidence" value="ECO:0007669"/>
    <property type="project" value="TreeGrafter"/>
</dbReference>
<gene>
    <name evidence="2" type="ORF">KA717_25075</name>
</gene>
<feature type="coiled-coil region" evidence="1">
    <location>
        <begin position="528"/>
        <end position="555"/>
    </location>
</feature>
<dbReference type="Gene3D" id="3.40.50.300">
    <property type="entry name" value="P-loop containing nucleotide triphosphate hydrolases"/>
    <property type="match status" value="2"/>
</dbReference>
<evidence type="ECO:0000313" key="2">
    <source>
        <dbReference type="EMBL" id="UXE59178.1"/>
    </source>
</evidence>
<evidence type="ECO:0000256" key="1">
    <source>
        <dbReference type="SAM" id="Coils"/>
    </source>
</evidence>
<dbReference type="NCBIfam" id="NF045780">
    <property type="entry name" value="TrlF_fam_ATP"/>
    <property type="match status" value="1"/>
</dbReference>
<dbReference type="SUPFAM" id="SSF89550">
    <property type="entry name" value="PHP domain-like"/>
    <property type="match status" value="1"/>
</dbReference>
<dbReference type="Proteomes" id="UP001065613">
    <property type="component" value="Chromosome"/>
</dbReference>
<accession>A0A977KSU1</accession>
<dbReference type="Gene3D" id="3.20.20.140">
    <property type="entry name" value="Metal-dependent hydrolases"/>
    <property type="match status" value="1"/>
</dbReference>
<dbReference type="InterPro" id="IPR054787">
    <property type="entry name" value="TrlF_ATPase"/>
</dbReference>
<reference evidence="2" key="1">
    <citation type="submission" date="2021-04" db="EMBL/GenBank/DDBJ databases">
        <title>Genome sequence of Woronichinia naegeliana from Washington state freshwater lake bloom.</title>
        <authorList>
            <person name="Dreher T.W."/>
        </authorList>
    </citation>
    <scope>NUCLEOTIDE SEQUENCE</scope>
    <source>
        <strain evidence="2">WA131</strain>
    </source>
</reference>
<dbReference type="EMBL" id="CP073041">
    <property type="protein sequence ID" value="UXE59178.1"/>
    <property type="molecule type" value="Genomic_DNA"/>
</dbReference>
<sequence length="897" mass="103594">MKNLFARGSEWRKWDLHIHTPASFHWEGGKRFYDMTQEEKHHELTNLIQNINSSDIDVFGLMDYWTFDGYCELVRFLEENPSITCHKTILPGMELRIEAPVSFKLNIHILLSNTLSNQQLNDFKSKIKLRIGTKERSLSDEALIEFAQSLDISKARVHGFNETDLTNRDKLLELGSKTAKVVQDCLLKAKEEISEGLCLIILPWDTSDGFAKLDWKKHSSDANFFMQSSDAFEVRGDDNINLFLNIKTDNNQSFIDDFIKSLGGKPKPVVSGSDAHKFSNYGIYPSDKITWIKGDPTFDGLKYTMYDPSERVRISSNDPNLEFPKPYFKKIEIQESFIFPDKPNKRIKFSSTEIELNSGLVAIVGGRGTGKSILLDAIAKTFNKPKSPERKDEISLQDGFSILYSKNTGETELYEIGEKAEVIYLHIHQREVNGIVKDPELLSKTILDMLGISGFKNQSLNEIDDILSNMKDCQDWLDQHDKNQSNLTVEKRTQLIETITTEKNREILEKYSNNISLVNKHEKHISKLISLANNLNRISEEINNEIREINNELSEYSIPSLDFNPQIDSTNQVKLFLDSAINQLKNQNICIQEELKNEKIEGDPITLLDKVKEYRAEIEEQQEIIRQIDEYQDELQSLQKKRNDFVELLNNELHELVNQINNKWKEKIDGRIDWNEQQKNLIKDLLKPIDIFGEIYFNVEEFYKQVADTFLNLIKFPKTKNSTSLAKVKSTIPINSYDDYKCLIKNEPIIKIDQEVLTLQAFLEKHDYFKQDGSNKFQKFLFSETERKKYLNVIARIQYDGKSPEELSVGQRGTLYLCLKLATESFFDPIIIDQPEDDLDNDFIMKRLVPIFLTIKKYRQVIIVTHNANLVINADAEQVVIAENNSESLSYSSGLSS</sequence>
<dbReference type="InterPro" id="IPR016195">
    <property type="entry name" value="Pol/histidinol_Pase-like"/>
</dbReference>
<dbReference type="PANTHER" id="PTHR32182:SF22">
    <property type="entry name" value="ATP-DEPENDENT ENDONUCLEASE, OLD FAMILY-RELATED"/>
    <property type="match status" value="1"/>
</dbReference>
<dbReference type="SUPFAM" id="SSF52540">
    <property type="entry name" value="P-loop containing nucleoside triphosphate hydrolases"/>
    <property type="match status" value="1"/>
</dbReference>
<dbReference type="PANTHER" id="PTHR32182">
    <property type="entry name" value="DNA REPLICATION AND REPAIR PROTEIN RECF"/>
    <property type="match status" value="1"/>
</dbReference>
<protein>
    <submittedName>
        <fullName evidence="2">AAA family ATPase</fullName>
    </submittedName>
</protein>
<organism evidence="2">
    <name type="scientific">Woronichinia naegeliana WA131</name>
    <dbReference type="NCBI Taxonomy" id="2824559"/>
    <lineage>
        <taxon>Bacteria</taxon>
        <taxon>Bacillati</taxon>
        <taxon>Cyanobacteriota</taxon>
        <taxon>Cyanophyceae</taxon>
        <taxon>Synechococcales</taxon>
        <taxon>Coelosphaeriaceae</taxon>
        <taxon>Woronichinia</taxon>
    </lineage>
</organism>
<keyword evidence="1" id="KW-0175">Coiled coil</keyword>
<dbReference type="KEGG" id="wna:KA717_25075"/>
<feature type="coiled-coil region" evidence="1">
    <location>
        <begin position="581"/>
        <end position="648"/>
    </location>
</feature>
<proteinExistence type="predicted"/>
<dbReference type="GO" id="GO:0016887">
    <property type="term" value="F:ATP hydrolysis activity"/>
    <property type="evidence" value="ECO:0007669"/>
    <property type="project" value="InterPro"/>
</dbReference>